<organism evidence="7 8">
    <name type="scientific">Ruthenibacterium lactatiformans</name>
    <dbReference type="NCBI Taxonomy" id="1550024"/>
    <lineage>
        <taxon>Bacteria</taxon>
        <taxon>Bacillati</taxon>
        <taxon>Bacillota</taxon>
        <taxon>Clostridia</taxon>
        <taxon>Eubacteriales</taxon>
        <taxon>Oscillospiraceae</taxon>
        <taxon>Ruthenibacterium</taxon>
    </lineage>
</organism>
<dbReference type="Pfam" id="PF00496">
    <property type="entry name" value="SBP_bac_5"/>
    <property type="match status" value="1"/>
</dbReference>
<dbReference type="InterPro" id="IPR039424">
    <property type="entry name" value="SBP_5"/>
</dbReference>
<dbReference type="GO" id="GO:1904680">
    <property type="term" value="F:peptide transmembrane transporter activity"/>
    <property type="evidence" value="ECO:0007669"/>
    <property type="project" value="TreeGrafter"/>
</dbReference>
<dbReference type="SUPFAM" id="SSF53850">
    <property type="entry name" value="Periplasmic binding protein-like II"/>
    <property type="match status" value="1"/>
</dbReference>
<dbReference type="EMBL" id="WMZR01000034">
    <property type="protein sequence ID" value="MTS53097.1"/>
    <property type="molecule type" value="Genomic_DNA"/>
</dbReference>
<evidence type="ECO:0000256" key="1">
    <source>
        <dbReference type="ARBA" id="ARBA00004196"/>
    </source>
</evidence>
<comment type="subcellular location">
    <subcellularLocation>
        <location evidence="1">Cell envelope</location>
    </subcellularLocation>
</comment>
<evidence type="ECO:0000259" key="6">
    <source>
        <dbReference type="Pfam" id="PF00496"/>
    </source>
</evidence>
<reference evidence="7 8" key="1">
    <citation type="journal article" date="2019" name="Nat. Med.">
        <title>A library of human gut bacterial isolates paired with longitudinal multiomics data enables mechanistic microbiome research.</title>
        <authorList>
            <person name="Poyet M."/>
            <person name="Groussin M."/>
            <person name="Gibbons S.M."/>
            <person name="Avila-Pacheco J."/>
            <person name="Jiang X."/>
            <person name="Kearney S.M."/>
            <person name="Perrotta A.R."/>
            <person name="Berdy B."/>
            <person name="Zhao S."/>
            <person name="Lieberman T.D."/>
            <person name="Swanson P.K."/>
            <person name="Smith M."/>
            <person name="Roesemann S."/>
            <person name="Alexander J.E."/>
            <person name="Rich S.A."/>
            <person name="Livny J."/>
            <person name="Vlamakis H."/>
            <person name="Clish C."/>
            <person name="Bullock K."/>
            <person name="Deik A."/>
            <person name="Scott J."/>
            <person name="Pierce K.A."/>
            <person name="Xavier R.J."/>
            <person name="Alm E.J."/>
        </authorList>
    </citation>
    <scope>NUCLEOTIDE SEQUENCE [LARGE SCALE GENOMIC DNA]</scope>
    <source>
        <strain evidence="7 8">BIOML-A7</strain>
    </source>
</reference>
<protein>
    <recommendedName>
        <fullName evidence="6">Solute-binding protein family 5 domain-containing protein</fullName>
    </recommendedName>
</protein>
<evidence type="ECO:0000256" key="5">
    <source>
        <dbReference type="SAM" id="SignalP"/>
    </source>
</evidence>
<gene>
    <name evidence="7" type="ORF">GMD52_16395</name>
</gene>
<evidence type="ECO:0000256" key="4">
    <source>
        <dbReference type="ARBA" id="ARBA00022729"/>
    </source>
</evidence>
<dbReference type="GO" id="GO:0043190">
    <property type="term" value="C:ATP-binding cassette (ABC) transporter complex"/>
    <property type="evidence" value="ECO:0007669"/>
    <property type="project" value="InterPro"/>
</dbReference>
<dbReference type="AlphaFoldDB" id="A0A6I3QT72"/>
<evidence type="ECO:0000256" key="3">
    <source>
        <dbReference type="ARBA" id="ARBA00022448"/>
    </source>
</evidence>
<dbReference type="InterPro" id="IPR030678">
    <property type="entry name" value="Peptide/Ni-bd"/>
</dbReference>
<dbReference type="GO" id="GO:0042597">
    <property type="term" value="C:periplasmic space"/>
    <property type="evidence" value="ECO:0007669"/>
    <property type="project" value="UniProtKB-ARBA"/>
</dbReference>
<dbReference type="GO" id="GO:0030313">
    <property type="term" value="C:cell envelope"/>
    <property type="evidence" value="ECO:0007669"/>
    <property type="project" value="UniProtKB-SubCell"/>
</dbReference>
<dbReference type="PROSITE" id="PS51257">
    <property type="entry name" value="PROKAR_LIPOPROTEIN"/>
    <property type="match status" value="1"/>
</dbReference>
<dbReference type="Gene3D" id="3.90.76.10">
    <property type="entry name" value="Dipeptide-binding Protein, Domain 1"/>
    <property type="match status" value="1"/>
</dbReference>
<keyword evidence="4 5" id="KW-0732">Signal</keyword>
<feature type="domain" description="Solute-binding protein family 5" evidence="6">
    <location>
        <begin position="81"/>
        <end position="455"/>
    </location>
</feature>
<accession>A0A6I3QT72</accession>
<proteinExistence type="inferred from homology"/>
<comment type="similarity">
    <text evidence="2">Belongs to the bacterial solute-binding protein 5 family.</text>
</comment>
<dbReference type="GO" id="GO:0015833">
    <property type="term" value="P:peptide transport"/>
    <property type="evidence" value="ECO:0007669"/>
    <property type="project" value="TreeGrafter"/>
</dbReference>
<dbReference type="Proteomes" id="UP000449193">
    <property type="component" value="Unassembled WGS sequence"/>
</dbReference>
<dbReference type="PANTHER" id="PTHR30290:SF10">
    <property type="entry name" value="PERIPLASMIC OLIGOPEPTIDE-BINDING PROTEIN-RELATED"/>
    <property type="match status" value="1"/>
</dbReference>
<sequence>MGNMKQMKKVLAVALAVVMALTALVACAPSSASEGGEAKKVLRFATTTEPTSLDPQLGSGTWITNVTGAIFEGLVRRYNGEILPGMAESWEISDDNLTYTFHLRDASWNDDEPITAQDFVDSWNLLIQRATPMAQFTDYFTVDGKANARAVDEKTLEVTLNYPVPFMMEVFAMSATTVVRTDKYEETGDAYYQSVPAAMNGPFLLTEWKANDIMVLEPNPDYWDAEKVNFNRVEIYTVKDDTTQVNMFENGEIDLLTVPDTMYGDFEDKGIMYYEDGSNFYIQFTTDGQTDETAKYLANRDFIEAVSACIDRENFVNSVYGGAYQPTVEFVPGSSTGYNGGKKSDSGVTIGSPFTIKADLVKAQEKLDAALEALGATADTMPTFTLVVSDAAVRQTAAQYIQDVCAQIGIQIEIDTIPSATFWSTLREGYRYDFAMAGSGPDVDDASTFLKVFDGEGLYADTFMRWHSDEYATILADSWVAADDAQRTEDLVAMEEYLLSNGPVIPLYFTQAAWLMADGFTNINRNMTGADLDYVFGDKTA</sequence>
<evidence type="ECO:0000313" key="7">
    <source>
        <dbReference type="EMBL" id="MTS53097.1"/>
    </source>
</evidence>
<keyword evidence="3" id="KW-0813">Transport</keyword>
<dbReference type="PANTHER" id="PTHR30290">
    <property type="entry name" value="PERIPLASMIC BINDING COMPONENT OF ABC TRANSPORTER"/>
    <property type="match status" value="1"/>
</dbReference>
<comment type="caution">
    <text evidence="7">The sequence shown here is derived from an EMBL/GenBank/DDBJ whole genome shotgun (WGS) entry which is preliminary data.</text>
</comment>
<dbReference type="Gene3D" id="3.40.190.10">
    <property type="entry name" value="Periplasmic binding protein-like II"/>
    <property type="match status" value="1"/>
</dbReference>
<evidence type="ECO:0000313" key="8">
    <source>
        <dbReference type="Proteomes" id="UP000449193"/>
    </source>
</evidence>
<feature type="signal peptide" evidence="5">
    <location>
        <begin position="1"/>
        <end position="28"/>
    </location>
</feature>
<name>A0A6I3QT72_9FIRM</name>
<dbReference type="InterPro" id="IPR000914">
    <property type="entry name" value="SBP_5_dom"/>
</dbReference>
<dbReference type="PIRSF" id="PIRSF002741">
    <property type="entry name" value="MppA"/>
    <property type="match status" value="1"/>
</dbReference>
<feature type="chain" id="PRO_5038940198" description="Solute-binding protein family 5 domain-containing protein" evidence="5">
    <location>
        <begin position="29"/>
        <end position="541"/>
    </location>
</feature>
<dbReference type="CDD" id="cd08504">
    <property type="entry name" value="PBP2_OppA"/>
    <property type="match status" value="1"/>
</dbReference>
<dbReference type="Gene3D" id="3.10.105.10">
    <property type="entry name" value="Dipeptide-binding Protein, Domain 3"/>
    <property type="match status" value="1"/>
</dbReference>
<evidence type="ECO:0000256" key="2">
    <source>
        <dbReference type="ARBA" id="ARBA00005695"/>
    </source>
</evidence>